<dbReference type="InterPro" id="IPR033399">
    <property type="entry name" value="TP_0789-like"/>
</dbReference>
<keyword evidence="3" id="KW-0449">Lipoprotein</keyword>
<name>A0A932GNL0_UNCTE</name>
<keyword evidence="1" id="KW-0732">Signal</keyword>
<protein>
    <submittedName>
        <fullName evidence="3">Outer membrane lipoprotein-sorting protein</fullName>
    </submittedName>
</protein>
<dbReference type="Gene3D" id="2.50.20.10">
    <property type="entry name" value="Lipoprotein localisation LolA/LolB/LppX"/>
    <property type="match status" value="1"/>
</dbReference>
<feature type="signal peptide" evidence="1">
    <location>
        <begin position="1"/>
        <end position="24"/>
    </location>
</feature>
<comment type="caution">
    <text evidence="3">The sequence shown here is derived from an EMBL/GenBank/DDBJ whole genome shotgun (WGS) entry which is preliminary data.</text>
</comment>
<dbReference type="AlphaFoldDB" id="A0A932GNL0"/>
<evidence type="ECO:0000256" key="1">
    <source>
        <dbReference type="SAM" id="SignalP"/>
    </source>
</evidence>
<organism evidence="3 4">
    <name type="scientific">Tectimicrobiota bacterium</name>
    <dbReference type="NCBI Taxonomy" id="2528274"/>
    <lineage>
        <taxon>Bacteria</taxon>
        <taxon>Pseudomonadati</taxon>
        <taxon>Nitrospinota/Tectimicrobiota group</taxon>
        <taxon>Candidatus Tectimicrobiota</taxon>
    </lineage>
</organism>
<evidence type="ECO:0000313" key="3">
    <source>
        <dbReference type="EMBL" id="MBI3014224.1"/>
    </source>
</evidence>
<gene>
    <name evidence="3" type="ORF">HYY65_03955</name>
</gene>
<evidence type="ECO:0000313" key="4">
    <source>
        <dbReference type="Proteomes" id="UP000741360"/>
    </source>
</evidence>
<feature type="chain" id="PRO_5036898690" evidence="1">
    <location>
        <begin position="25"/>
        <end position="269"/>
    </location>
</feature>
<sequence>MKKAVWLWIAGIMLVAWSALPARAQAPSADEIMRRSYLAMYYQGEDMRARIFMRLISREGHERIRELTMTRRNLQLGGEQRYFLYFHRPPDVRDMALLVWAYLGRDDDRWLYVPALKLVRRIAASDKHTSFVGSDFSYEDVSGREPEEDTHKLLREEKIGERDAYVVESIPKDPAREDFSRKLSWIDRTTWLPLKVEHSDRRGDRARVFTAEETENVQGFWTITKRLMKNAQSGHWTEVVFKNVRYNLKLSPDLFSERALRAPPAELVR</sequence>
<dbReference type="Proteomes" id="UP000741360">
    <property type="component" value="Unassembled WGS sequence"/>
</dbReference>
<dbReference type="Pfam" id="PF17131">
    <property type="entry name" value="LolA_like"/>
    <property type="match status" value="1"/>
</dbReference>
<evidence type="ECO:0000259" key="2">
    <source>
        <dbReference type="Pfam" id="PF17131"/>
    </source>
</evidence>
<dbReference type="CDD" id="cd16329">
    <property type="entry name" value="LolA_like"/>
    <property type="match status" value="1"/>
</dbReference>
<accession>A0A932GNL0</accession>
<dbReference type="EMBL" id="JACPSX010000067">
    <property type="protein sequence ID" value="MBI3014224.1"/>
    <property type="molecule type" value="Genomic_DNA"/>
</dbReference>
<reference evidence="3" key="1">
    <citation type="submission" date="2020-07" db="EMBL/GenBank/DDBJ databases">
        <title>Huge and variable diversity of episymbiotic CPR bacteria and DPANN archaea in groundwater ecosystems.</title>
        <authorList>
            <person name="He C.Y."/>
            <person name="Keren R."/>
            <person name="Whittaker M."/>
            <person name="Farag I.F."/>
            <person name="Doudna J."/>
            <person name="Cate J.H.D."/>
            <person name="Banfield J.F."/>
        </authorList>
    </citation>
    <scope>NUCLEOTIDE SEQUENCE</scope>
    <source>
        <strain evidence="3">NC_groundwater_717_Ag_S-0.2um_59_8</strain>
    </source>
</reference>
<proteinExistence type="predicted"/>
<feature type="domain" description="Uncharacterized protein TP-0789" evidence="2">
    <location>
        <begin position="78"/>
        <end position="261"/>
    </location>
</feature>